<reference evidence="2" key="2">
    <citation type="submission" date="2015-01" db="EMBL/GenBank/DDBJ databases">
        <title>Evolutionary Origins and Diversification of the Mycorrhizal Mutualists.</title>
        <authorList>
            <consortium name="DOE Joint Genome Institute"/>
            <consortium name="Mycorrhizal Genomics Consortium"/>
            <person name="Kohler A."/>
            <person name="Kuo A."/>
            <person name="Nagy L.G."/>
            <person name="Floudas D."/>
            <person name="Copeland A."/>
            <person name="Barry K.W."/>
            <person name="Cichocki N."/>
            <person name="Veneault-Fourrey C."/>
            <person name="LaButti K."/>
            <person name="Lindquist E.A."/>
            <person name="Lipzen A."/>
            <person name="Lundell T."/>
            <person name="Morin E."/>
            <person name="Murat C."/>
            <person name="Riley R."/>
            <person name="Ohm R."/>
            <person name="Sun H."/>
            <person name="Tunlid A."/>
            <person name="Henrissat B."/>
            <person name="Grigoriev I.V."/>
            <person name="Hibbett D.S."/>
            <person name="Martin F."/>
        </authorList>
    </citation>
    <scope>NUCLEOTIDE SEQUENCE [LARGE SCALE GENOMIC DNA]</scope>
    <source>
        <strain evidence="2">LaAM-08-1</strain>
    </source>
</reference>
<evidence type="ECO:0000313" key="1">
    <source>
        <dbReference type="EMBL" id="KIK03871.1"/>
    </source>
</evidence>
<sequence length="70" mass="8128">MAKFESLVAEKLEVERSAFFFQVVERQPSCSNFIAIQSGFEVAHAKIQQRRSRQLCHMHKAPIPWTLPEI</sequence>
<dbReference type="AlphaFoldDB" id="A0A0C9XG19"/>
<proteinExistence type="predicted"/>
<evidence type="ECO:0000313" key="2">
    <source>
        <dbReference type="Proteomes" id="UP000054477"/>
    </source>
</evidence>
<dbReference type="EMBL" id="KN838575">
    <property type="protein sequence ID" value="KIK03871.1"/>
    <property type="molecule type" value="Genomic_DNA"/>
</dbReference>
<accession>A0A0C9XG19</accession>
<dbReference type="HOGENOM" id="CLU_2758162_0_0_1"/>
<organism evidence="1 2">
    <name type="scientific">Laccaria amethystina LaAM-08-1</name>
    <dbReference type="NCBI Taxonomy" id="1095629"/>
    <lineage>
        <taxon>Eukaryota</taxon>
        <taxon>Fungi</taxon>
        <taxon>Dikarya</taxon>
        <taxon>Basidiomycota</taxon>
        <taxon>Agaricomycotina</taxon>
        <taxon>Agaricomycetes</taxon>
        <taxon>Agaricomycetidae</taxon>
        <taxon>Agaricales</taxon>
        <taxon>Agaricineae</taxon>
        <taxon>Hydnangiaceae</taxon>
        <taxon>Laccaria</taxon>
    </lineage>
</organism>
<protein>
    <submittedName>
        <fullName evidence="1">Uncharacterized protein</fullName>
    </submittedName>
</protein>
<dbReference type="Proteomes" id="UP000054477">
    <property type="component" value="Unassembled WGS sequence"/>
</dbReference>
<keyword evidence="2" id="KW-1185">Reference proteome</keyword>
<name>A0A0C9XG19_9AGAR</name>
<reference evidence="1 2" key="1">
    <citation type="submission" date="2014-04" db="EMBL/GenBank/DDBJ databases">
        <authorList>
            <consortium name="DOE Joint Genome Institute"/>
            <person name="Kuo A."/>
            <person name="Kohler A."/>
            <person name="Nagy L.G."/>
            <person name="Floudas D."/>
            <person name="Copeland A."/>
            <person name="Barry K.W."/>
            <person name="Cichocki N."/>
            <person name="Veneault-Fourrey C."/>
            <person name="LaButti K."/>
            <person name="Lindquist E.A."/>
            <person name="Lipzen A."/>
            <person name="Lundell T."/>
            <person name="Morin E."/>
            <person name="Murat C."/>
            <person name="Sun H."/>
            <person name="Tunlid A."/>
            <person name="Henrissat B."/>
            <person name="Grigoriev I.V."/>
            <person name="Hibbett D.S."/>
            <person name="Martin F."/>
            <person name="Nordberg H.P."/>
            <person name="Cantor M.N."/>
            <person name="Hua S.X."/>
        </authorList>
    </citation>
    <scope>NUCLEOTIDE SEQUENCE [LARGE SCALE GENOMIC DNA]</scope>
    <source>
        <strain evidence="1 2">LaAM-08-1</strain>
    </source>
</reference>
<gene>
    <name evidence="1" type="ORF">K443DRAFT_676372</name>
</gene>